<protein>
    <submittedName>
        <fullName evidence="1">Uncharacterized protein</fullName>
    </submittedName>
</protein>
<name>A0AAD6J191_DREDA</name>
<dbReference type="Proteomes" id="UP001221413">
    <property type="component" value="Unassembled WGS sequence"/>
</dbReference>
<evidence type="ECO:0000313" key="2">
    <source>
        <dbReference type="Proteomes" id="UP001221413"/>
    </source>
</evidence>
<organism evidence="1 2">
    <name type="scientific">Drechslerella dactyloides</name>
    <name type="common">Nematode-trapping fungus</name>
    <name type="synonym">Arthrobotrys dactyloides</name>
    <dbReference type="NCBI Taxonomy" id="74499"/>
    <lineage>
        <taxon>Eukaryota</taxon>
        <taxon>Fungi</taxon>
        <taxon>Dikarya</taxon>
        <taxon>Ascomycota</taxon>
        <taxon>Pezizomycotina</taxon>
        <taxon>Orbiliomycetes</taxon>
        <taxon>Orbiliales</taxon>
        <taxon>Orbiliaceae</taxon>
        <taxon>Drechslerella</taxon>
    </lineage>
</organism>
<accession>A0AAD6J191</accession>
<dbReference type="EMBL" id="JAQGDS010000003">
    <property type="protein sequence ID" value="KAJ6262603.1"/>
    <property type="molecule type" value="Genomic_DNA"/>
</dbReference>
<keyword evidence="2" id="KW-1185">Reference proteome</keyword>
<dbReference type="AlphaFoldDB" id="A0AAD6J191"/>
<sequence length="201" mass="23203">MTSRIEIFTGEPGTTAAEFLEDVEAAALLYDITVGLLERLPPLPDRSEAKQIPLASRGTWVRIFRQHLAPNVKVGFWDALPQKVRYHPPTIRKRFLARYPDRPALRRKWMNERITAVAQARVNQGPKTLPEYLMTAMRLSATLPMINGRSSIRRWFGDCWLRRNKWIHHDTLFGMDSGIQNYIMGRSPYLAPKPKPPNEVK</sequence>
<comment type="caution">
    <text evidence="1">The sequence shown here is derived from an EMBL/GenBank/DDBJ whole genome shotgun (WGS) entry which is preliminary data.</text>
</comment>
<evidence type="ECO:0000313" key="1">
    <source>
        <dbReference type="EMBL" id="KAJ6262603.1"/>
    </source>
</evidence>
<reference evidence="1" key="1">
    <citation type="submission" date="2023-01" db="EMBL/GenBank/DDBJ databases">
        <title>The chitinases involved in constricting ring structure development in the nematode-trapping fungus Drechslerella dactyloides.</title>
        <authorList>
            <person name="Wang R."/>
            <person name="Zhang L."/>
            <person name="Tang P."/>
            <person name="Li S."/>
            <person name="Liang L."/>
        </authorList>
    </citation>
    <scope>NUCLEOTIDE SEQUENCE</scope>
    <source>
        <strain evidence="1">YMF1.00031</strain>
    </source>
</reference>
<proteinExistence type="predicted"/>
<gene>
    <name evidence="1" type="ORF">Dda_3414</name>
</gene>